<dbReference type="PANTHER" id="PTHR43827">
    <property type="entry name" value="2,5-DIKETO-D-GLUCONIC ACID REDUCTASE"/>
    <property type="match status" value="1"/>
</dbReference>
<keyword evidence="9" id="KW-1185">Reference proteome</keyword>
<evidence type="ECO:0000256" key="5">
    <source>
        <dbReference type="PIRSR" id="PIRSR000097-2"/>
    </source>
</evidence>
<proteinExistence type="inferred from homology"/>
<dbReference type="EMBL" id="AFNU02000005">
    <property type="protein sequence ID" value="ERJ12121.1"/>
    <property type="molecule type" value="Genomic_DNA"/>
</dbReference>
<evidence type="ECO:0000256" key="4">
    <source>
        <dbReference type="PIRSR" id="PIRSR000097-1"/>
    </source>
</evidence>
<feature type="active site" description="Proton donor" evidence="4">
    <location>
        <position position="53"/>
    </location>
</feature>
<dbReference type="PROSITE" id="PS00062">
    <property type="entry name" value="ALDOKETO_REDUCTASE_2"/>
    <property type="match status" value="1"/>
</dbReference>
<dbReference type="PANTHER" id="PTHR43827:SF3">
    <property type="entry name" value="NADP-DEPENDENT OXIDOREDUCTASE DOMAIN-CONTAINING PROTEIN"/>
    <property type="match status" value="1"/>
</dbReference>
<organism evidence="8 9">
    <name type="scientific">Haloplasma contractile SSD-17B</name>
    <dbReference type="NCBI Taxonomy" id="1033810"/>
    <lineage>
        <taxon>Bacteria</taxon>
        <taxon>Bacillati</taxon>
        <taxon>Mycoplasmatota</taxon>
        <taxon>Mollicutes</taxon>
        <taxon>Haloplasmatales</taxon>
        <taxon>Haloplasmataceae</taxon>
        <taxon>Haloplasma</taxon>
    </lineage>
</organism>
<accession>U2EBF0</accession>
<dbReference type="Proteomes" id="UP000005707">
    <property type="component" value="Unassembled WGS sequence"/>
</dbReference>
<sequence>MKNLKSCAVLNNGIEMPWVGFGTFKVEDGKVTKDAVKEALKAGYRHIDTAMIYGNESSVGDAIKESDIPREDIFVTTKVWNSDQGYESTLKAFEDSLDRLGLDYLDLYLIHWPKDKNLETWKALEKLYREEKIRAIGVSNFKIHHLEAIKNNSDIIPVVNQVECHPQFPQDELKEYCEENGIRLEAWGPLMQGQIFDKPVMKELAEKHDKTVAQIALRWQLQRGVIVIPKSVTPERIHSNTELFDFELTDVDLKKIATLNTEERIGPDPDEITF</sequence>
<dbReference type="PRINTS" id="PR00069">
    <property type="entry name" value="ALDKETRDTASE"/>
</dbReference>
<dbReference type="InterPro" id="IPR018170">
    <property type="entry name" value="Aldo/ket_reductase_CS"/>
</dbReference>
<feature type="site" description="Lowers pKa of active site Tyr" evidence="6">
    <location>
        <position position="78"/>
    </location>
</feature>
<dbReference type="OrthoDB" id="9804790at2"/>
<protein>
    <submittedName>
        <fullName evidence="8">1-deoxy-D-xylulose-5-phosphate reductoisomerase protein</fullName>
        <ecNumber evidence="8">1.1.1.267</ecNumber>
    </submittedName>
</protein>
<reference evidence="8 9" key="2">
    <citation type="journal article" date="2013" name="PLoS ONE">
        <title>INDIGO - INtegrated Data Warehouse of MIcrobial GenOmes with Examples from the Red Sea Extremophiles.</title>
        <authorList>
            <person name="Alam I."/>
            <person name="Antunes A."/>
            <person name="Kamau A.A."/>
            <person name="Ba Alawi W."/>
            <person name="Kalkatawi M."/>
            <person name="Stingl U."/>
            <person name="Bajic V.B."/>
        </authorList>
    </citation>
    <scope>NUCLEOTIDE SEQUENCE [LARGE SCALE GENOMIC DNA]</scope>
    <source>
        <strain evidence="8 9">SSD-17B</strain>
    </source>
</reference>
<dbReference type="GO" id="GO:0016853">
    <property type="term" value="F:isomerase activity"/>
    <property type="evidence" value="ECO:0007669"/>
    <property type="project" value="UniProtKB-KW"/>
</dbReference>
<dbReference type="SUPFAM" id="SSF51430">
    <property type="entry name" value="NAD(P)-linked oxidoreductase"/>
    <property type="match status" value="1"/>
</dbReference>
<comment type="similarity">
    <text evidence="1">Belongs to the aldo/keto reductase family.</text>
</comment>
<evidence type="ECO:0000256" key="1">
    <source>
        <dbReference type="ARBA" id="ARBA00007905"/>
    </source>
</evidence>
<evidence type="ECO:0000313" key="9">
    <source>
        <dbReference type="Proteomes" id="UP000005707"/>
    </source>
</evidence>
<dbReference type="FunCoup" id="U2EBF0">
    <property type="interactions" value="272"/>
</dbReference>
<keyword evidence="3 8" id="KW-0560">Oxidoreductase</keyword>
<dbReference type="eggNOG" id="COG0656">
    <property type="taxonomic scope" value="Bacteria"/>
</dbReference>
<dbReference type="InterPro" id="IPR023210">
    <property type="entry name" value="NADP_OxRdtase_dom"/>
</dbReference>
<gene>
    <name evidence="8" type="ORF">HLPCO_001648</name>
</gene>
<comment type="caution">
    <text evidence="8">The sequence shown here is derived from an EMBL/GenBank/DDBJ whole genome shotgun (WGS) entry which is preliminary data.</text>
</comment>
<dbReference type="PROSITE" id="PS00063">
    <property type="entry name" value="ALDOKETO_REDUCTASE_3"/>
    <property type="match status" value="1"/>
</dbReference>
<dbReference type="PROSITE" id="PS00798">
    <property type="entry name" value="ALDOKETO_REDUCTASE_1"/>
    <property type="match status" value="1"/>
</dbReference>
<feature type="domain" description="NADP-dependent oxidoreductase" evidence="7">
    <location>
        <begin position="20"/>
        <end position="259"/>
    </location>
</feature>
<dbReference type="STRING" id="1033810.HLPCO_001648"/>
<dbReference type="Gene3D" id="3.20.20.100">
    <property type="entry name" value="NADP-dependent oxidoreductase domain"/>
    <property type="match status" value="1"/>
</dbReference>
<evidence type="ECO:0000256" key="6">
    <source>
        <dbReference type="PIRSR" id="PIRSR000097-3"/>
    </source>
</evidence>
<dbReference type="AlphaFoldDB" id="U2EBF0"/>
<feature type="binding site" evidence="5">
    <location>
        <position position="111"/>
    </location>
    <ligand>
        <name>substrate</name>
    </ligand>
</feature>
<reference evidence="8 9" key="1">
    <citation type="journal article" date="2011" name="J. Bacteriol.">
        <title>Genome sequence of Haloplasma contractile, an unusual contractile bacterium from a deep-sea anoxic brine lake.</title>
        <authorList>
            <person name="Antunes A."/>
            <person name="Alam I."/>
            <person name="El Dorry H."/>
            <person name="Siam R."/>
            <person name="Robertson A."/>
            <person name="Bajic V.B."/>
            <person name="Stingl U."/>
        </authorList>
    </citation>
    <scope>NUCLEOTIDE SEQUENCE [LARGE SCALE GENOMIC DNA]</scope>
    <source>
        <strain evidence="8 9">SSD-17B</strain>
    </source>
</reference>
<dbReference type="InParanoid" id="U2EBF0"/>
<dbReference type="GO" id="GO:0030604">
    <property type="term" value="F:1-deoxy-D-xylulose-5-phosphate reductoisomerase activity"/>
    <property type="evidence" value="ECO:0007669"/>
    <property type="project" value="UniProtKB-EC"/>
</dbReference>
<dbReference type="PIRSF" id="PIRSF000097">
    <property type="entry name" value="AKR"/>
    <property type="match status" value="1"/>
</dbReference>
<name>U2EBF0_9MOLU</name>
<dbReference type="RefSeq" id="WP_008825120.1">
    <property type="nucleotide sequence ID" value="NZ_AFNU02000005.1"/>
</dbReference>
<keyword evidence="2" id="KW-0521">NADP</keyword>
<evidence type="ECO:0000313" key="8">
    <source>
        <dbReference type="EMBL" id="ERJ12121.1"/>
    </source>
</evidence>
<evidence type="ECO:0000256" key="2">
    <source>
        <dbReference type="ARBA" id="ARBA00022857"/>
    </source>
</evidence>
<dbReference type="FunFam" id="3.20.20.100:FF:000015">
    <property type="entry name" value="Oxidoreductase, aldo/keto reductase family"/>
    <property type="match status" value="1"/>
</dbReference>
<dbReference type="InterPro" id="IPR020471">
    <property type="entry name" value="AKR"/>
</dbReference>
<dbReference type="EC" id="1.1.1.267" evidence="8"/>
<dbReference type="Pfam" id="PF00248">
    <property type="entry name" value="Aldo_ket_red"/>
    <property type="match status" value="1"/>
</dbReference>
<evidence type="ECO:0000256" key="3">
    <source>
        <dbReference type="ARBA" id="ARBA00023002"/>
    </source>
</evidence>
<evidence type="ECO:0000259" key="7">
    <source>
        <dbReference type="Pfam" id="PF00248"/>
    </source>
</evidence>
<dbReference type="InterPro" id="IPR036812">
    <property type="entry name" value="NAD(P)_OxRdtase_dom_sf"/>
</dbReference>